<dbReference type="Pfam" id="PF06580">
    <property type="entry name" value="His_kinase"/>
    <property type="match status" value="1"/>
</dbReference>
<evidence type="ECO:0000256" key="1">
    <source>
        <dbReference type="ARBA" id="ARBA00000085"/>
    </source>
</evidence>
<dbReference type="AlphaFoldDB" id="A0A511Z445"/>
<dbReference type="Gene3D" id="3.30.565.10">
    <property type="entry name" value="Histidine kinase-like ATPase, C-terminal domain"/>
    <property type="match status" value="2"/>
</dbReference>
<keyword evidence="4" id="KW-0808">Transferase</keyword>
<dbReference type="InterPro" id="IPR036890">
    <property type="entry name" value="HATPase_C_sf"/>
</dbReference>
<dbReference type="GO" id="GO:0016020">
    <property type="term" value="C:membrane"/>
    <property type="evidence" value="ECO:0007669"/>
    <property type="project" value="InterPro"/>
</dbReference>
<evidence type="ECO:0000256" key="10">
    <source>
        <dbReference type="SAM" id="Phobius"/>
    </source>
</evidence>
<dbReference type="SUPFAM" id="SSF52172">
    <property type="entry name" value="CheY-like"/>
    <property type="match status" value="1"/>
</dbReference>
<dbReference type="CDD" id="cd17574">
    <property type="entry name" value="REC_OmpR"/>
    <property type="match status" value="1"/>
</dbReference>
<keyword evidence="3 9" id="KW-0597">Phosphoprotein</keyword>
<dbReference type="PROSITE" id="PS50110">
    <property type="entry name" value="RESPONSE_REGULATORY"/>
    <property type="match status" value="1"/>
</dbReference>
<dbReference type="GO" id="GO:0000155">
    <property type="term" value="F:phosphorelay sensor kinase activity"/>
    <property type="evidence" value="ECO:0007669"/>
    <property type="project" value="InterPro"/>
</dbReference>
<name>A0A511Z445_9BACL</name>
<dbReference type="SMART" id="SM00387">
    <property type="entry name" value="HATPase_c"/>
    <property type="match status" value="2"/>
</dbReference>
<organism evidence="13 14">
    <name type="scientific">Sporosarcina luteola</name>
    <dbReference type="NCBI Taxonomy" id="582850"/>
    <lineage>
        <taxon>Bacteria</taxon>
        <taxon>Bacillati</taxon>
        <taxon>Bacillota</taxon>
        <taxon>Bacilli</taxon>
        <taxon>Bacillales</taxon>
        <taxon>Caryophanaceae</taxon>
        <taxon>Sporosarcina</taxon>
    </lineage>
</organism>
<keyword evidence="10" id="KW-1133">Transmembrane helix</keyword>
<dbReference type="PRINTS" id="PR00344">
    <property type="entry name" value="BCTRLSENSOR"/>
</dbReference>
<dbReference type="InterPro" id="IPR005467">
    <property type="entry name" value="His_kinase_dom"/>
</dbReference>
<comment type="caution">
    <text evidence="13">The sequence shown here is derived from an EMBL/GenBank/DDBJ whole genome shotgun (WGS) entry which is preliminary data.</text>
</comment>
<feature type="transmembrane region" description="Helical" evidence="10">
    <location>
        <begin position="382"/>
        <end position="399"/>
    </location>
</feature>
<keyword evidence="5" id="KW-0547">Nucleotide-binding</keyword>
<dbReference type="SMART" id="SM00448">
    <property type="entry name" value="REC"/>
    <property type="match status" value="1"/>
</dbReference>
<evidence type="ECO:0000313" key="13">
    <source>
        <dbReference type="EMBL" id="GEN82211.1"/>
    </source>
</evidence>
<keyword evidence="6" id="KW-0418">Kinase</keyword>
<feature type="domain" description="Histidine kinase" evidence="11">
    <location>
        <begin position="804"/>
        <end position="993"/>
    </location>
</feature>
<evidence type="ECO:0000256" key="6">
    <source>
        <dbReference type="ARBA" id="ARBA00022777"/>
    </source>
</evidence>
<feature type="transmembrane region" description="Helical" evidence="10">
    <location>
        <begin position="12"/>
        <end position="31"/>
    </location>
</feature>
<evidence type="ECO:0000256" key="4">
    <source>
        <dbReference type="ARBA" id="ARBA00022679"/>
    </source>
</evidence>
<feature type="domain" description="Histidine kinase" evidence="11">
    <location>
        <begin position="429"/>
        <end position="636"/>
    </location>
</feature>
<evidence type="ECO:0000259" key="12">
    <source>
        <dbReference type="PROSITE" id="PS50110"/>
    </source>
</evidence>
<dbReference type="PANTHER" id="PTHR43547:SF2">
    <property type="entry name" value="HYBRID SIGNAL TRANSDUCTION HISTIDINE KINASE C"/>
    <property type="match status" value="1"/>
</dbReference>
<dbReference type="EC" id="2.7.13.3" evidence="2"/>
<keyword evidence="14" id="KW-1185">Reference proteome</keyword>
<sequence>MSPVKNTKITYIGILLLIMAILTTFRLAWFFHYVPSQQFFSNSGLLDFRDSNINADQTISLSDEWKFYPDILADQKSLQSNTHFIISDPANVDSSHHYGTYQLKIVMDEVPPEPLSIRIPPTNTASALFINGILLGESGKVSTDKEHHKGNGNPYTVSFSPESKEINIVLQVSNFDTEKGIAIKKPIKFSSADALAKANRLESFLLNGLVIVLLLHSLYSLLIYFFIHRNKILLLFSVGFVLPGIDELLTYDASAMEWLKLDYLWQFKLKELVYLGASFFLVQIMRVLLTNFHQYVFFHWYTFFYGISALLIIILPLPYLLMINDTFFILYIVSFLSVIFLAMKEFFQNQKESIFIAITVVSTTSGILWGLIKTTIGVDLPFYPFDYLCAFLGFALFWFKRFNRQNNHVLSLVEDLKQANQSKDKFLLNSADKLWSPLNKIITIAQSLYSKNPNYDLRYLIDIGKSTSFVLNDLRDFTRLNEGTMQIQPESINVQTITLGVFDMLKYMVEGKRLELISKIPTNFPTIYADEKKLIQILFNLLGNAVKYTNSGKITVRAKEDAGRAVISIQDTGIGVDESTQKNILSAFIQGIKDDEGLGLGLSVSEKLIELHGDHLEMKSVIGEGSIFTFSLPLAGKSDQIEKAPHGETIAATVSSDAVTSDPIGGYQVLVVDDDPTNLKMIRSIFPPDYKVTTVTSGTEALELLVGTDWDLMIIDVMMPVISGYELTKLIRQQFSLIDLPILLLPSRNDDIDVNIGLTVGANDYVTKPINSIELKSRSIALIELKQSIKEKHKMESAWLQAQIRPHFLFNTLNTIASLSSIDSERMIKLLEKFGEYLSGSFKEENLLREIPIQNELSLVESYLYIQSERFGDRFQVKWEIDERLSVEVPPLSIQTLVENAVQHGVLKRSESGTVCIRTSDHPDFTEVVIQDDGVGMDLETVRTVLDVKRRTSKGIGLLNTNERLKRINGLGLSIDSSPNQGTTVSFKIPKRK</sequence>
<dbReference type="PANTHER" id="PTHR43547">
    <property type="entry name" value="TWO-COMPONENT HISTIDINE KINASE"/>
    <property type="match status" value="1"/>
</dbReference>
<feature type="domain" description="Response regulatory" evidence="12">
    <location>
        <begin position="668"/>
        <end position="783"/>
    </location>
</feature>
<evidence type="ECO:0000256" key="3">
    <source>
        <dbReference type="ARBA" id="ARBA00022553"/>
    </source>
</evidence>
<dbReference type="InterPro" id="IPR004358">
    <property type="entry name" value="Sig_transdc_His_kin-like_C"/>
</dbReference>
<dbReference type="EMBL" id="BJYL01000006">
    <property type="protein sequence ID" value="GEN82211.1"/>
    <property type="molecule type" value="Genomic_DNA"/>
</dbReference>
<evidence type="ECO:0000313" key="14">
    <source>
        <dbReference type="Proteomes" id="UP000321901"/>
    </source>
</evidence>
<evidence type="ECO:0000259" key="11">
    <source>
        <dbReference type="PROSITE" id="PS50109"/>
    </source>
</evidence>
<dbReference type="GO" id="GO:0005524">
    <property type="term" value="F:ATP binding"/>
    <property type="evidence" value="ECO:0007669"/>
    <property type="project" value="UniProtKB-KW"/>
</dbReference>
<dbReference type="InterPro" id="IPR001789">
    <property type="entry name" value="Sig_transdc_resp-reg_receiver"/>
</dbReference>
<feature type="modified residue" description="4-aspartylphosphate" evidence="9">
    <location>
        <position position="716"/>
    </location>
</feature>
<dbReference type="SUPFAM" id="SSF49785">
    <property type="entry name" value="Galactose-binding domain-like"/>
    <property type="match status" value="1"/>
</dbReference>
<reference evidence="13 14" key="1">
    <citation type="submission" date="2019-07" db="EMBL/GenBank/DDBJ databases">
        <title>Whole genome shotgun sequence of Sporosarcina luteola NBRC 105378.</title>
        <authorList>
            <person name="Hosoyama A."/>
            <person name="Uohara A."/>
            <person name="Ohji S."/>
            <person name="Ichikawa N."/>
        </authorList>
    </citation>
    <scope>NUCLEOTIDE SEQUENCE [LARGE SCALE GENOMIC DNA]</scope>
    <source>
        <strain evidence="13 14">NBRC 105378</strain>
    </source>
</reference>
<evidence type="ECO:0000256" key="7">
    <source>
        <dbReference type="ARBA" id="ARBA00022840"/>
    </source>
</evidence>
<dbReference type="Pfam" id="PF00072">
    <property type="entry name" value="Response_reg"/>
    <property type="match status" value="1"/>
</dbReference>
<dbReference type="Gene3D" id="3.40.50.2300">
    <property type="match status" value="1"/>
</dbReference>
<feature type="transmembrane region" description="Helical" evidence="10">
    <location>
        <begin position="354"/>
        <end position="376"/>
    </location>
</feature>
<feature type="transmembrane region" description="Helical" evidence="10">
    <location>
        <begin position="327"/>
        <end position="347"/>
    </location>
</feature>
<accession>A0A511Z445</accession>
<dbReference type="Proteomes" id="UP000321901">
    <property type="component" value="Unassembled WGS sequence"/>
</dbReference>
<dbReference type="InterPro" id="IPR010559">
    <property type="entry name" value="Sig_transdc_His_kin_internal"/>
</dbReference>
<protein>
    <recommendedName>
        <fullName evidence="2">histidine kinase</fullName>
        <ecNumber evidence="2">2.7.13.3</ecNumber>
    </recommendedName>
</protein>
<dbReference type="Pfam" id="PF02518">
    <property type="entry name" value="HATPase_c"/>
    <property type="match status" value="2"/>
</dbReference>
<comment type="catalytic activity">
    <reaction evidence="1">
        <text>ATP + protein L-histidine = ADP + protein N-phospho-L-histidine.</text>
        <dbReference type="EC" id="2.7.13.3"/>
    </reaction>
</comment>
<dbReference type="InterPro" id="IPR003594">
    <property type="entry name" value="HATPase_dom"/>
</dbReference>
<keyword evidence="8" id="KW-0902">Two-component regulatory system</keyword>
<feature type="transmembrane region" description="Helical" evidence="10">
    <location>
        <begin position="204"/>
        <end position="225"/>
    </location>
</feature>
<keyword evidence="7" id="KW-0067">ATP-binding</keyword>
<proteinExistence type="predicted"/>
<evidence type="ECO:0000256" key="2">
    <source>
        <dbReference type="ARBA" id="ARBA00012438"/>
    </source>
</evidence>
<feature type="transmembrane region" description="Helical" evidence="10">
    <location>
        <begin position="232"/>
        <end position="251"/>
    </location>
</feature>
<dbReference type="InterPro" id="IPR008979">
    <property type="entry name" value="Galactose-bd-like_sf"/>
</dbReference>
<evidence type="ECO:0000256" key="5">
    <source>
        <dbReference type="ARBA" id="ARBA00022741"/>
    </source>
</evidence>
<dbReference type="OrthoDB" id="9809348at2"/>
<gene>
    <name evidence="13" type="ORF">SLU01_05230</name>
</gene>
<dbReference type="InterPro" id="IPR011006">
    <property type="entry name" value="CheY-like_superfamily"/>
</dbReference>
<keyword evidence="10" id="KW-0472">Membrane</keyword>
<evidence type="ECO:0000256" key="8">
    <source>
        <dbReference type="ARBA" id="ARBA00023012"/>
    </source>
</evidence>
<dbReference type="SUPFAM" id="SSF55874">
    <property type="entry name" value="ATPase domain of HSP90 chaperone/DNA topoisomerase II/histidine kinase"/>
    <property type="match status" value="2"/>
</dbReference>
<evidence type="ECO:0000256" key="9">
    <source>
        <dbReference type="PROSITE-ProRule" id="PRU00169"/>
    </source>
</evidence>
<dbReference type="PROSITE" id="PS50109">
    <property type="entry name" value="HIS_KIN"/>
    <property type="match status" value="2"/>
</dbReference>
<feature type="transmembrane region" description="Helical" evidence="10">
    <location>
        <begin position="271"/>
        <end position="289"/>
    </location>
</feature>
<feature type="transmembrane region" description="Helical" evidence="10">
    <location>
        <begin position="301"/>
        <end position="321"/>
    </location>
</feature>
<dbReference type="RefSeq" id="WP_147055045.1">
    <property type="nucleotide sequence ID" value="NZ_BJYL01000006.1"/>
</dbReference>
<keyword evidence="10" id="KW-0812">Transmembrane</keyword>